<comment type="catalytic activity">
    <reaction evidence="8">
        <text>2 R'C(R)SH + O2 = R'C(R)S-S(R)CR' + H2O2</text>
        <dbReference type="Rhea" id="RHEA:17357"/>
        <dbReference type="ChEBI" id="CHEBI:15379"/>
        <dbReference type="ChEBI" id="CHEBI:16240"/>
        <dbReference type="ChEBI" id="CHEBI:16520"/>
        <dbReference type="ChEBI" id="CHEBI:17412"/>
        <dbReference type="EC" id="1.8.3.2"/>
    </reaction>
</comment>
<dbReference type="PANTHER" id="PTHR12645:SF0">
    <property type="entry name" value="FAD-LINKED SULFHYDRYL OXIDASE ALR"/>
    <property type="match status" value="1"/>
</dbReference>
<comment type="cofactor">
    <cofactor evidence="1 8">
        <name>FAD</name>
        <dbReference type="ChEBI" id="CHEBI:57692"/>
    </cofactor>
</comment>
<evidence type="ECO:0000256" key="7">
    <source>
        <dbReference type="ARBA" id="ARBA00023157"/>
    </source>
</evidence>
<dbReference type="GO" id="GO:0050660">
    <property type="term" value="F:flavin adenine dinucleotide binding"/>
    <property type="evidence" value="ECO:0007669"/>
    <property type="project" value="TreeGrafter"/>
</dbReference>
<dbReference type="OMA" id="SANMESK"/>
<dbReference type="Proteomes" id="UP000070444">
    <property type="component" value="Unassembled WGS sequence"/>
</dbReference>
<evidence type="ECO:0000256" key="4">
    <source>
        <dbReference type="ARBA" id="ARBA00022827"/>
    </source>
</evidence>
<evidence type="ECO:0000256" key="1">
    <source>
        <dbReference type="ARBA" id="ARBA00001974"/>
    </source>
</evidence>
<keyword evidence="12" id="KW-1185">Reference proteome</keyword>
<dbReference type="Pfam" id="PF04777">
    <property type="entry name" value="Evr1_Alr"/>
    <property type="match status" value="1"/>
</dbReference>
<evidence type="ECO:0000259" key="10">
    <source>
        <dbReference type="PROSITE" id="PS51324"/>
    </source>
</evidence>
<comment type="subcellular location">
    <subcellularLocation>
        <location evidence="2">Mitochondrion intermembrane space</location>
    </subcellularLocation>
</comment>
<evidence type="ECO:0000256" key="2">
    <source>
        <dbReference type="ARBA" id="ARBA00004569"/>
    </source>
</evidence>
<dbReference type="EMBL" id="KQ964446">
    <property type="protein sequence ID" value="KXN72828.1"/>
    <property type="molecule type" value="Genomic_DNA"/>
</dbReference>
<keyword evidence="4 8" id="KW-0274">FAD</keyword>
<dbReference type="GO" id="GO:0016971">
    <property type="term" value="F:flavin-dependent sulfhydryl oxidase activity"/>
    <property type="evidence" value="ECO:0007669"/>
    <property type="project" value="InterPro"/>
</dbReference>
<name>A0A137PCU9_CONC2</name>
<dbReference type="AlphaFoldDB" id="A0A137PCU9"/>
<dbReference type="Gene3D" id="1.20.120.310">
    <property type="entry name" value="ERV/ALR sulfhydryl oxidase domain"/>
    <property type="match status" value="1"/>
</dbReference>
<dbReference type="EC" id="1.8.3.2" evidence="8"/>
<dbReference type="PANTHER" id="PTHR12645">
    <property type="entry name" value="ALR/ERV"/>
    <property type="match status" value="1"/>
</dbReference>
<protein>
    <recommendedName>
        <fullName evidence="8">Sulfhydryl oxidase</fullName>
        <ecNumber evidence="8">1.8.3.2</ecNumber>
    </recommendedName>
</protein>
<keyword evidence="6" id="KW-0496">Mitochondrion</keyword>
<evidence type="ECO:0000256" key="6">
    <source>
        <dbReference type="ARBA" id="ARBA00023128"/>
    </source>
</evidence>
<dbReference type="OrthoDB" id="17199at2759"/>
<evidence type="ECO:0000256" key="8">
    <source>
        <dbReference type="RuleBase" id="RU371123"/>
    </source>
</evidence>
<dbReference type="GO" id="GO:0005758">
    <property type="term" value="C:mitochondrial intermembrane space"/>
    <property type="evidence" value="ECO:0007669"/>
    <property type="project" value="UniProtKB-SubCell"/>
</dbReference>
<proteinExistence type="predicted"/>
<feature type="domain" description="ERV/ALR sulfhydryl oxidase" evidence="10">
    <location>
        <begin position="78"/>
        <end position="178"/>
    </location>
</feature>
<keyword evidence="7" id="KW-1015">Disulfide bond</keyword>
<evidence type="ECO:0000256" key="5">
    <source>
        <dbReference type="ARBA" id="ARBA00023002"/>
    </source>
</evidence>
<gene>
    <name evidence="11" type="ORF">CONCODRAFT_68749</name>
</gene>
<evidence type="ECO:0000256" key="3">
    <source>
        <dbReference type="ARBA" id="ARBA00022630"/>
    </source>
</evidence>
<keyword evidence="3 8" id="KW-0285">Flavoprotein</keyword>
<evidence type="ECO:0000313" key="11">
    <source>
        <dbReference type="EMBL" id="KXN72828.1"/>
    </source>
</evidence>
<dbReference type="SUPFAM" id="SSF69000">
    <property type="entry name" value="FAD-dependent thiol oxidase"/>
    <property type="match status" value="1"/>
</dbReference>
<dbReference type="InterPro" id="IPR039799">
    <property type="entry name" value="ALR/ERV"/>
</dbReference>
<organism evidence="11 12">
    <name type="scientific">Conidiobolus coronatus (strain ATCC 28846 / CBS 209.66 / NRRL 28638)</name>
    <name type="common">Delacroixia coronata</name>
    <dbReference type="NCBI Taxonomy" id="796925"/>
    <lineage>
        <taxon>Eukaryota</taxon>
        <taxon>Fungi</taxon>
        <taxon>Fungi incertae sedis</taxon>
        <taxon>Zoopagomycota</taxon>
        <taxon>Entomophthoromycotina</taxon>
        <taxon>Entomophthoromycetes</taxon>
        <taxon>Entomophthorales</taxon>
        <taxon>Ancylistaceae</taxon>
        <taxon>Conidiobolus</taxon>
    </lineage>
</organism>
<dbReference type="FunFam" id="1.20.120.310:FF:000003">
    <property type="entry name" value="Sulfhydryl oxidase"/>
    <property type="match status" value="1"/>
</dbReference>
<accession>A0A137PCU9</accession>
<evidence type="ECO:0000313" key="12">
    <source>
        <dbReference type="Proteomes" id="UP000070444"/>
    </source>
</evidence>
<sequence>MDAFSSAAGGGSGAKPCKVCGDFKSWSKGGVYQSPPNSNKSEQASDKAQTKQAGSEPIKTETKQVKSKEVDSKPKLECPPGYKELGNSTWSFLHTTAAYYPKKPTNEEQENMKGLIKGVSLFYPCQPCAEHMREEMKVDPPKVETNKDLNLWLCQFHNKVNEMLGKESFDCSRVLERWKDGPKDGSCDS</sequence>
<dbReference type="STRING" id="796925.A0A137PCU9"/>
<dbReference type="InterPro" id="IPR017905">
    <property type="entry name" value="ERV/ALR_sulphydryl_oxidase"/>
</dbReference>
<evidence type="ECO:0000256" key="9">
    <source>
        <dbReference type="SAM" id="MobiDB-lite"/>
    </source>
</evidence>
<dbReference type="InterPro" id="IPR036774">
    <property type="entry name" value="ERV/ALR_sulphydryl_oxid_sf"/>
</dbReference>
<keyword evidence="5 8" id="KW-0560">Oxidoreductase</keyword>
<feature type="region of interest" description="Disordered" evidence="9">
    <location>
        <begin position="31"/>
        <end position="78"/>
    </location>
</feature>
<feature type="compositionally biased region" description="Basic and acidic residues" evidence="9">
    <location>
        <begin position="58"/>
        <end position="76"/>
    </location>
</feature>
<reference evidence="11 12" key="1">
    <citation type="journal article" date="2015" name="Genome Biol. Evol.">
        <title>Phylogenomic analyses indicate that early fungi evolved digesting cell walls of algal ancestors of land plants.</title>
        <authorList>
            <person name="Chang Y."/>
            <person name="Wang S."/>
            <person name="Sekimoto S."/>
            <person name="Aerts A.L."/>
            <person name="Choi C."/>
            <person name="Clum A."/>
            <person name="LaButti K.M."/>
            <person name="Lindquist E.A."/>
            <person name="Yee Ngan C."/>
            <person name="Ohm R.A."/>
            <person name="Salamov A.A."/>
            <person name="Grigoriev I.V."/>
            <person name="Spatafora J.W."/>
            <person name="Berbee M.L."/>
        </authorList>
    </citation>
    <scope>NUCLEOTIDE SEQUENCE [LARGE SCALE GENOMIC DNA]</scope>
    <source>
        <strain evidence="11 12">NRRL 28638</strain>
    </source>
</reference>
<dbReference type="PROSITE" id="PS51324">
    <property type="entry name" value="ERV_ALR"/>
    <property type="match status" value="1"/>
</dbReference>